<evidence type="ECO:0000256" key="1">
    <source>
        <dbReference type="ARBA" id="ARBA00004613"/>
    </source>
</evidence>
<dbReference type="PANTHER" id="PTHR11610:SF173">
    <property type="entry name" value="LIPASE DOMAIN-CONTAINING PROTEIN-RELATED"/>
    <property type="match status" value="1"/>
</dbReference>
<reference evidence="7" key="1">
    <citation type="submission" date="2024-03" db="EMBL/GenBank/DDBJ databases">
        <title>Venom adaptation and exaptation during the trophic switch to blood-feeding by kissing bugs (Reduviidae: Triatominae).</title>
        <authorList>
            <person name="Zdenek C.N."/>
            <person name="Cardoso F.C."/>
            <person name="Robinson S.D."/>
            <person name="Mercedes R.S."/>
            <person name="Raidjoe E.R."/>
            <person name="Hernandez-Vargas M.J."/>
            <person name="Jin J."/>
            <person name="Corzo G."/>
            <person name="Vetter I."/>
            <person name="King G.F."/>
            <person name="Fry B.G."/>
            <person name="Walker A."/>
        </authorList>
    </citation>
    <scope>NUCLEOTIDE SEQUENCE</scope>
</reference>
<dbReference type="GO" id="GO:0016298">
    <property type="term" value="F:lipase activity"/>
    <property type="evidence" value="ECO:0007669"/>
    <property type="project" value="InterPro"/>
</dbReference>
<dbReference type="PANTHER" id="PTHR11610">
    <property type="entry name" value="LIPASE"/>
    <property type="match status" value="1"/>
</dbReference>
<evidence type="ECO:0000256" key="3">
    <source>
        <dbReference type="ARBA" id="ARBA00022525"/>
    </source>
</evidence>
<dbReference type="PRINTS" id="PR00821">
    <property type="entry name" value="TAGLIPASE"/>
</dbReference>
<comment type="similarity">
    <text evidence="2 4">Belongs to the AB hydrolase superfamily. Lipase family.</text>
</comment>
<evidence type="ECO:0000259" key="6">
    <source>
        <dbReference type="Pfam" id="PF00151"/>
    </source>
</evidence>
<dbReference type="AlphaFoldDB" id="A0AB38ZEP9"/>
<dbReference type="CDD" id="cd00707">
    <property type="entry name" value="Pancreat_lipase_like"/>
    <property type="match status" value="1"/>
</dbReference>
<comment type="subcellular location">
    <subcellularLocation>
        <location evidence="1">Secreted</location>
    </subcellularLocation>
</comment>
<feature type="domain" description="Lipase" evidence="6">
    <location>
        <begin position="62"/>
        <end position="339"/>
    </location>
</feature>
<dbReference type="GO" id="GO:0016042">
    <property type="term" value="P:lipid catabolic process"/>
    <property type="evidence" value="ECO:0007669"/>
    <property type="project" value="TreeGrafter"/>
</dbReference>
<evidence type="ECO:0000313" key="7">
    <source>
        <dbReference type="EMBL" id="WXI02767.1"/>
    </source>
</evidence>
<evidence type="ECO:0000256" key="2">
    <source>
        <dbReference type="ARBA" id="ARBA00010701"/>
    </source>
</evidence>
<dbReference type="SUPFAM" id="SSF53474">
    <property type="entry name" value="alpha/beta-Hydrolases"/>
    <property type="match status" value="1"/>
</dbReference>
<proteinExistence type="evidence at transcript level"/>
<feature type="chain" id="PRO_5044254274" evidence="5">
    <location>
        <begin position="23"/>
        <end position="348"/>
    </location>
</feature>
<dbReference type="Pfam" id="PF00151">
    <property type="entry name" value="Lipase"/>
    <property type="match status" value="1"/>
</dbReference>
<dbReference type="FunFam" id="3.40.50.1820:FF:000076">
    <property type="entry name" value="phospholipase A1"/>
    <property type="match status" value="1"/>
</dbReference>
<keyword evidence="5" id="KW-0732">Signal</keyword>
<dbReference type="Gene3D" id="3.40.50.1820">
    <property type="entry name" value="alpha/beta hydrolase"/>
    <property type="match status" value="1"/>
</dbReference>
<accession>A0AB38ZEP9</accession>
<dbReference type="GO" id="GO:0005615">
    <property type="term" value="C:extracellular space"/>
    <property type="evidence" value="ECO:0007669"/>
    <property type="project" value="TreeGrafter"/>
</dbReference>
<name>A0AB38ZEP9_9HEMI</name>
<dbReference type="InterPro" id="IPR029058">
    <property type="entry name" value="AB_hydrolase_fold"/>
</dbReference>
<dbReference type="InterPro" id="IPR013818">
    <property type="entry name" value="Lipase"/>
</dbReference>
<dbReference type="InterPro" id="IPR033906">
    <property type="entry name" value="Lipase_N"/>
</dbReference>
<dbReference type="EMBL" id="PP517517">
    <property type="protein sequence ID" value="WXI02767.1"/>
    <property type="molecule type" value="mRNA"/>
</dbReference>
<dbReference type="GO" id="GO:0017171">
    <property type="term" value="F:serine hydrolase activity"/>
    <property type="evidence" value="ECO:0007669"/>
    <property type="project" value="TreeGrafter"/>
</dbReference>
<evidence type="ECO:0000256" key="4">
    <source>
        <dbReference type="RuleBase" id="RU004262"/>
    </source>
</evidence>
<sequence length="348" mass="39342">MKSSYTLLYLLSCLFLIILVAAKDDCKDGKCKDKESWTNWLKRKAQGMKLPTLGIHLPDFSDKDEDKILVRFYLYTRQTLNNPEEYIVENNQVPMFTHFDTKKPTRIIVHGWMGSGTSKFSLAFIDAYLPKFDYNLIVVDWGGRAKKFYPTARQSIVLIGKYLSDFIDRLCQSYNIPPESLHVVGHSLGAHVAGIAGRFIQSGKLGRISGLDPAHPFFTKGDNDMLTTKAALFVDVIHTCGRYLGWYDQIGHADFYPNKGIAMQPGCGTDVIGKCSHRRAWEYYAESIGNPKTFMAYACISWDVYEQGLCRKGPVPMGEYLPTDTRGTFYLKTNSEGPYGRGLNDLID</sequence>
<dbReference type="InterPro" id="IPR000734">
    <property type="entry name" value="TAG_lipase"/>
</dbReference>
<keyword evidence="3" id="KW-0964">Secreted</keyword>
<organism evidence="7">
    <name type="scientific">Oncocephalus sp</name>
    <dbReference type="NCBI Taxonomy" id="2944721"/>
    <lineage>
        <taxon>Eukaryota</taxon>
        <taxon>Metazoa</taxon>
        <taxon>Ecdysozoa</taxon>
        <taxon>Arthropoda</taxon>
        <taxon>Hexapoda</taxon>
        <taxon>Insecta</taxon>
        <taxon>Pterygota</taxon>
        <taxon>Neoptera</taxon>
        <taxon>Paraneoptera</taxon>
        <taxon>Hemiptera</taxon>
        <taxon>Heteroptera</taxon>
        <taxon>Panheteroptera</taxon>
        <taxon>Cimicomorpha</taxon>
        <taxon>Reduviidae</taxon>
        <taxon>Stenopodainae</taxon>
        <taxon>Oncocephalus</taxon>
    </lineage>
</organism>
<feature type="signal peptide" evidence="5">
    <location>
        <begin position="1"/>
        <end position="22"/>
    </location>
</feature>
<evidence type="ECO:0000256" key="5">
    <source>
        <dbReference type="SAM" id="SignalP"/>
    </source>
</evidence>
<protein>
    <submittedName>
        <fullName evidence="7">Venom lipase 1</fullName>
    </submittedName>
</protein>